<evidence type="ECO:0008006" key="3">
    <source>
        <dbReference type="Google" id="ProtNLM"/>
    </source>
</evidence>
<evidence type="ECO:0000313" key="1">
    <source>
        <dbReference type="EMBL" id="GAL36786.1"/>
    </source>
</evidence>
<proteinExistence type="predicted"/>
<organism evidence="1 2">
    <name type="scientific">Vibrio maritimus</name>
    <dbReference type="NCBI Taxonomy" id="990268"/>
    <lineage>
        <taxon>Bacteria</taxon>
        <taxon>Pseudomonadati</taxon>
        <taxon>Pseudomonadota</taxon>
        <taxon>Gammaproteobacteria</taxon>
        <taxon>Vibrionales</taxon>
        <taxon>Vibrionaceae</taxon>
        <taxon>Vibrio</taxon>
    </lineage>
</organism>
<comment type="caution">
    <text evidence="1">The sequence shown here is derived from an EMBL/GenBank/DDBJ whole genome shotgun (WGS) entry which is preliminary data.</text>
</comment>
<dbReference type="Proteomes" id="UP000029224">
    <property type="component" value="Unassembled WGS sequence"/>
</dbReference>
<sequence length="116" mass="13077">MDLRHLVALGGFVCAVTSPTLAGQFHVAGGAFFSQADTSIGVTNPQTDINFDLDFESDLSLKERSTLPYLLVGYDFNERHGIFLDWRSYTAKRVILPLPSLLRYLIQIKKCRLVRE</sequence>
<evidence type="ECO:0000313" key="2">
    <source>
        <dbReference type="Proteomes" id="UP000029224"/>
    </source>
</evidence>
<reference evidence="1 2" key="2">
    <citation type="submission" date="2014-09" db="EMBL/GenBank/DDBJ databases">
        <authorList>
            <consortium name="NBRP consortium"/>
            <person name="Sawabe T."/>
            <person name="Meirelles P."/>
            <person name="Nakanishi M."/>
            <person name="Sayaka M."/>
            <person name="Hattori M."/>
            <person name="Ohkuma M."/>
        </authorList>
    </citation>
    <scope>NUCLEOTIDE SEQUENCE [LARGE SCALE GENOMIC DNA]</scope>
    <source>
        <strain evidence="1 2">JCM 19240</strain>
    </source>
</reference>
<keyword evidence="2" id="KW-1185">Reference proteome</keyword>
<gene>
    <name evidence="1" type="ORF">JCM19240_2855</name>
</gene>
<reference evidence="1 2" key="1">
    <citation type="submission" date="2014-09" db="EMBL/GenBank/DDBJ databases">
        <title>Vibrio maritimus JCM 19240. (C210) whole genome shotgun sequence.</title>
        <authorList>
            <person name="Sawabe T."/>
            <person name="Meirelles P."/>
            <person name="Nakanishi M."/>
            <person name="Sayaka M."/>
            <person name="Hattori M."/>
            <person name="Ohkuma M."/>
        </authorList>
    </citation>
    <scope>NUCLEOTIDE SEQUENCE [LARGE SCALE GENOMIC DNA]</scope>
    <source>
        <strain evidence="1 2">JCM 19240</strain>
    </source>
</reference>
<accession>A0A090TA24</accession>
<name>A0A090TA24_9VIBR</name>
<dbReference type="EMBL" id="BBMT01000012">
    <property type="protein sequence ID" value="GAL36786.1"/>
    <property type="molecule type" value="Genomic_DNA"/>
</dbReference>
<protein>
    <recommendedName>
        <fullName evidence="3">Outer membrane protein beta-barrel domain-containing protein</fullName>
    </recommendedName>
</protein>
<dbReference type="AlphaFoldDB" id="A0A090TA24"/>
<dbReference type="OrthoDB" id="7056944at2"/>